<gene>
    <name evidence="1" type="ORF">AMTR_s00061p00136430</name>
</gene>
<dbReference type="Proteomes" id="UP000017836">
    <property type="component" value="Unassembled WGS sequence"/>
</dbReference>
<dbReference type="EMBL" id="KI392075">
    <property type="protein sequence ID" value="ERN19105.1"/>
    <property type="molecule type" value="Genomic_DNA"/>
</dbReference>
<accession>U5DA83</accession>
<reference evidence="2" key="1">
    <citation type="journal article" date="2013" name="Science">
        <title>The Amborella genome and the evolution of flowering plants.</title>
        <authorList>
            <consortium name="Amborella Genome Project"/>
        </authorList>
    </citation>
    <scope>NUCLEOTIDE SEQUENCE [LARGE SCALE GENOMIC DNA]</scope>
</reference>
<sequence length="93" mass="10420">MSASIAGHGRIDPFLSKPKSEQMTLKCMVKYTRNLLGKYFGKWLYDKEIPFDAANSPYFSPMVNAIQKAGLGVKPPTIYELSGPILHEEVEEV</sequence>
<dbReference type="HOGENOM" id="CLU_016471_7_0_1"/>
<evidence type="ECO:0000313" key="2">
    <source>
        <dbReference type="Proteomes" id="UP000017836"/>
    </source>
</evidence>
<protein>
    <submittedName>
        <fullName evidence="1">Uncharacterized protein</fullName>
    </submittedName>
</protein>
<keyword evidence="2" id="KW-1185">Reference proteome</keyword>
<name>U5DA83_AMBTC</name>
<proteinExistence type="predicted"/>
<organism evidence="1 2">
    <name type="scientific">Amborella trichopoda</name>
    <dbReference type="NCBI Taxonomy" id="13333"/>
    <lineage>
        <taxon>Eukaryota</taxon>
        <taxon>Viridiplantae</taxon>
        <taxon>Streptophyta</taxon>
        <taxon>Embryophyta</taxon>
        <taxon>Tracheophyta</taxon>
        <taxon>Spermatophyta</taxon>
        <taxon>Magnoliopsida</taxon>
        <taxon>Amborellales</taxon>
        <taxon>Amborellaceae</taxon>
        <taxon>Amborella</taxon>
    </lineage>
</organism>
<dbReference type="AlphaFoldDB" id="U5DA83"/>
<evidence type="ECO:0000313" key="1">
    <source>
        <dbReference type="EMBL" id="ERN19105.1"/>
    </source>
</evidence>
<dbReference type="Gramene" id="ERN19105">
    <property type="protein sequence ID" value="ERN19105"/>
    <property type="gene ID" value="AMTR_s00061p00136430"/>
</dbReference>